<proteinExistence type="predicted"/>
<dbReference type="RefSeq" id="WP_179928767.1">
    <property type="nucleotide sequence ID" value="NZ_JACCDF010000001.1"/>
</dbReference>
<organism evidence="2 3">
    <name type="scientific">Vreelandella salicampi</name>
    <dbReference type="NCBI Taxonomy" id="1449798"/>
    <lineage>
        <taxon>Bacteria</taxon>
        <taxon>Pseudomonadati</taxon>
        <taxon>Pseudomonadota</taxon>
        <taxon>Gammaproteobacteria</taxon>
        <taxon>Oceanospirillales</taxon>
        <taxon>Halomonadaceae</taxon>
        <taxon>Vreelandella</taxon>
    </lineage>
</organism>
<comment type="caution">
    <text evidence="2">The sequence shown here is derived from an EMBL/GenBank/DDBJ whole genome shotgun (WGS) entry which is preliminary data.</text>
</comment>
<evidence type="ECO:0000313" key="2">
    <source>
        <dbReference type="EMBL" id="NYS59435.1"/>
    </source>
</evidence>
<evidence type="ECO:0000313" key="3">
    <source>
        <dbReference type="Proteomes" id="UP000586119"/>
    </source>
</evidence>
<accession>A0A7Z0LIB3</accession>
<sequence length="820" mass="92484">MVDALRAWWAQQLVLCDWAFTPHPLAIDAGAAEQQLLQQGITHRGELAEQLLEAAGAPSEQADQLLGALEWAALAGAAGWLEKHQAEAWAQCVIARIAHEFSDFRAWLSACRQALSASGWQSGADDWFVDACQALATLEAEEEGVTWEQMRIALGDSPNAPLWPEQPEAQSYRLCALLRPVISYPASAADWPDAGSWLAKVWQIHDRDALLTAMLWLSAQGERQRWDIDARQLIEMDRAQRDEWQRSVLPEAPHAVVLATFVTQGEPLEWAAWDWLRLAELAWAGACCGYLSQQEADHFAAHAAELVSRRYHDWQAVVAGYVRGLSLFDGMDRRAATPLKHQRVLLHSTHSPWRVAIAELLDDSTRDASHAALLEWRGSAYHWLLALVGVREPEAMLRQGKTFVALPEARRMEAAHFLQETLGFHADEGAAAMGRYWLPAQAHHLNQLAADAAYNVWPPQQTPFGQPAPELLQERQPLKNASRHAATIHMAEKFAFYLHMALDSQLFEYDALMNYASALQSSLCRFYPHAKSLLKAWLAWERCLPEPEHESLAHEIAWHLEDPGSLFHWLDWRPGEWREPGPRPSLTHFTAMALAGPLNSAAWSQPQPESPREKSEIAEWVESHYQLHQADELKDFVNYMLDAGDRQEYQINYAPYTLNQQRLEEEIAIIETGECGVEERQHLARLERVRHNEDGCNTLDMAAWDIAQAVDLAIAGRQLEWLTQAQFAQVLDRVYALAAKHYSGWQAYAEGMYAGFSFFMGETPERESFLAGLRQALVAWLCAAPLLAGPWASLDFPGNKPRHFAPLHIDTLPGDRRTLH</sequence>
<gene>
    <name evidence="2" type="ORF">HZS81_01465</name>
</gene>
<reference evidence="2 3" key="1">
    <citation type="journal article" date="2015" name="Int. J. Syst. Evol. Microbiol.">
        <title>Halomonas salicampi sp. nov., a halotolerant and alkalitolerant bacterium isolated from a saltern soil.</title>
        <authorList>
            <person name="Lee J.C."/>
            <person name="Kim Y.S."/>
            <person name="Yun B.S."/>
            <person name="Whang K.S."/>
        </authorList>
    </citation>
    <scope>NUCLEOTIDE SEQUENCE [LARGE SCALE GENOMIC DNA]</scope>
    <source>
        <strain evidence="2 3">BH103</strain>
    </source>
</reference>
<dbReference type="Proteomes" id="UP000586119">
    <property type="component" value="Unassembled WGS sequence"/>
</dbReference>
<protein>
    <submittedName>
        <fullName evidence="2">DUF1266 domain-containing protein</fullName>
    </submittedName>
</protein>
<feature type="domain" description="DUF1266" evidence="1">
    <location>
        <begin position="199"/>
        <end position="354"/>
    </location>
</feature>
<dbReference type="EMBL" id="JACCDF010000001">
    <property type="protein sequence ID" value="NYS59435.1"/>
    <property type="molecule type" value="Genomic_DNA"/>
</dbReference>
<dbReference type="InterPro" id="IPR009677">
    <property type="entry name" value="DUF1266"/>
</dbReference>
<dbReference type="Pfam" id="PF06889">
    <property type="entry name" value="DUF1266"/>
    <property type="match status" value="2"/>
</dbReference>
<keyword evidence="3" id="KW-1185">Reference proteome</keyword>
<evidence type="ECO:0000259" key="1">
    <source>
        <dbReference type="Pfam" id="PF06889"/>
    </source>
</evidence>
<name>A0A7Z0LIB3_9GAMM</name>
<feature type="domain" description="DUF1266" evidence="1">
    <location>
        <begin position="622"/>
        <end position="795"/>
    </location>
</feature>
<dbReference type="AlphaFoldDB" id="A0A7Z0LIB3"/>